<sequence length="187" mass="21618">MKQNQKGFSLLEVMIALTLFAFFVTAFLTSQGYNVADSTLSEEQLMLQQLCERKINELVIDPPKFSNAQTNLKETKTFEESDLKNFEYTLEMKKLTVPDFAQLFAQKDATSEEAKDSYEGNYFGNNQNSGNRNASLEKMVFEELKKNIERVIWQARVTVTNKDTKYSYTLSTYLTNYNEKIQLNIGF</sequence>
<reference evidence="1 2" key="1">
    <citation type="submission" date="2023-11" db="EMBL/GenBank/DDBJ databases">
        <title>Peredibacter starrii A3.12.</title>
        <authorList>
            <person name="Mitchell R.J."/>
        </authorList>
    </citation>
    <scope>NUCLEOTIDE SEQUENCE [LARGE SCALE GENOMIC DNA]</scope>
    <source>
        <strain evidence="1 2">A3.12</strain>
    </source>
</reference>
<name>A0AAX4HM58_9BACT</name>
<dbReference type="NCBIfam" id="TIGR02532">
    <property type="entry name" value="IV_pilin_GFxxxE"/>
    <property type="match status" value="1"/>
</dbReference>
<organism evidence="1 2">
    <name type="scientific">Peredibacter starrii</name>
    <dbReference type="NCBI Taxonomy" id="28202"/>
    <lineage>
        <taxon>Bacteria</taxon>
        <taxon>Pseudomonadati</taxon>
        <taxon>Bdellovibrionota</taxon>
        <taxon>Bacteriovoracia</taxon>
        <taxon>Bacteriovoracales</taxon>
        <taxon>Bacteriovoracaceae</taxon>
        <taxon>Peredibacter</taxon>
    </lineage>
</organism>
<dbReference type="Proteomes" id="UP001324634">
    <property type="component" value="Chromosome"/>
</dbReference>
<dbReference type="KEGG" id="psti:SOO65_15060"/>
<proteinExistence type="predicted"/>
<protein>
    <submittedName>
        <fullName evidence="1">Prepilin-type N-terminal cleavage/methylation domain-containing protein</fullName>
    </submittedName>
</protein>
<dbReference type="RefSeq" id="WP_321391900.1">
    <property type="nucleotide sequence ID" value="NZ_CP139487.1"/>
</dbReference>
<accession>A0AAX4HM58</accession>
<evidence type="ECO:0000313" key="1">
    <source>
        <dbReference type="EMBL" id="WPU64014.1"/>
    </source>
</evidence>
<evidence type="ECO:0000313" key="2">
    <source>
        <dbReference type="Proteomes" id="UP001324634"/>
    </source>
</evidence>
<dbReference type="AlphaFoldDB" id="A0AAX4HM58"/>
<dbReference type="InterPro" id="IPR012902">
    <property type="entry name" value="N_methyl_site"/>
</dbReference>
<dbReference type="EMBL" id="CP139487">
    <property type="protein sequence ID" value="WPU64014.1"/>
    <property type="molecule type" value="Genomic_DNA"/>
</dbReference>
<gene>
    <name evidence="1" type="ORF">SOO65_15060</name>
</gene>
<dbReference type="Pfam" id="PF07963">
    <property type="entry name" value="N_methyl"/>
    <property type="match status" value="1"/>
</dbReference>
<keyword evidence="2" id="KW-1185">Reference proteome</keyword>
<dbReference type="PROSITE" id="PS00409">
    <property type="entry name" value="PROKAR_NTER_METHYL"/>
    <property type="match status" value="1"/>
</dbReference>